<dbReference type="PROSITE" id="PS00653">
    <property type="entry name" value="GLYCOSYL_HYDROL_F1_2"/>
    <property type="match status" value="1"/>
</dbReference>
<dbReference type="PANTHER" id="PTHR10353:SF36">
    <property type="entry name" value="LP05116P"/>
    <property type="match status" value="1"/>
</dbReference>
<dbReference type="InterPro" id="IPR018120">
    <property type="entry name" value="Glyco_hydro_1_AS"/>
</dbReference>
<organism evidence="12 13">
    <name type="scientific">Micromonospora fulviviridis</name>
    <dbReference type="NCBI Taxonomy" id="47860"/>
    <lineage>
        <taxon>Bacteria</taxon>
        <taxon>Bacillati</taxon>
        <taxon>Actinomycetota</taxon>
        <taxon>Actinomycetes</taxon>
        <taxon>Micromonosporales</taxon>
        <taxon>Micromonosporaceae</taxon>
        <taxon>Micromonospora</taxon>
    </lineage>
</organism>
<feature type="active site" description="Nucleophile" evidence="9">
    <location>
        <position position="393"/>
    </location>
</feature>
<dbReference type="PRINTS" id="PR00131">
    <property type="entry name" value="GLHYDRLASE1"/>
</dbReference>
<comment type="caution">
    <text evidence="12">The sequence shown here is derived from an EMBL/GenBank/DDBJ whole genome shotgun (WGS) entry which is preliminary data.</text>
</comment>
<dbReference type="Proteomes" id="UP001550348">
    <property type="component" value="Unassembled WGS sequence"/>
</dbReference>
<dbReference type="Pfam" id="PF00232">
    <property type="entry name" value="Glyco_hydro_1"/>
    <property type="match status" value="1"/>
</dbReference>
<evidence type="ECO:0000256" key="6">
    <source>
        <dbReference type="ARBA" id="ARBA00023277"/>
    </source>
</evidence>
<accession>A0ABV2VGU8</accession>
<dbReference type="SUPFAM" id="SSF51445">
    <property type="entry name" value="(Trans)glycosidases"/>
    <property type="match status" value="1"/>
</dbReference>
<feature type="compositionally biased region" description="Polar residues" evidence="11">
    <location>
        <begin position="1"/>
        <end position="11"/>
    </location>
</feature>
<keyword evidence="8" id="KW-0624">Polysaccharide degradation</keyword>
<dbReference type="PROSITE" id="PS00572">
    <property type="entry name" value="GLYCOSYL_HYDROL_F1_1"/>
    <property type="match status" value="1"/>
</dbReference>
<keyword evidence="6" id="KW-0119">Carbohydrate metabolism</keyword>
<name>A0ABV2VGU8_9ACTN</name>
<evidence type="ECO:0000313" key="12">
    <source>
        <dbReference type="EMBL" id="MEU0152025.1"/>
    </source>
</evidence>
<evidence type="ECO:0000313" key="13">
    <source>
        <dbReference type="Proteomes" id="UP001550348"/>
    </source>
</evidence>
<keyword evidence="4 10" id="KW-0378">Hydrolase</keyword>
<evidence type="ECO:0000256" key="7">
    <source>
        <dbReference type="ARBA" id="ARBA00023295"/>
    </source>
</evidence>
<evidence type="ECO:0000256" key="3">
    <source>
        <dbReference type="ARBA" id="ARBA00012744"/>
    </source>
</evidence>
<protein>
    <recommendedName>
        <fullName evidence="3 10">Beta-glucosidase</fullName>
        <ecNumber evidence="3 10">3.2.1.21</ecNumber>
    </recommendedName>
</protein>
<dbReference type="NCBIfam" id="TIGR03356">
    <property type="entry name" value="BGL"/>
    <property type="match status" value="1"/>
</dbReference>
<gene>
    <name evidence="12" type="ORF">ABZ071_08865</name>
</gene>
<evidence type="ECO:0000256" key="10">
    <source>
        <dbReference type="RuleBase" id="RU361175"/>
    </source>
</evidence>
<dbReference type="RefSeq" id="WP_355664005.1">
    <property type="nucleotide sequence ID" value="NZ_JBEXRX010000016.1"/>
</dbReference>
<dbReference type="GO" id="GO:0008422">
    <property type="term" value="F:beta-glucosidase activity"/>
    <property type="evidence" value="ECO:0007669"/>
    <property type="project" value="UniProtKB-EC"/>
</dbReference>
<feature type="region of interest" description="Disordered" evidence="11">
    <location>
        <begin position="1"/>
        <end position="39"/>
    </location>
</feature>
<dbReference type="PANTHER" id="PTHR10353">
    <property type="entry name" value="GLYCOSYL HYDROLASE"/>
    <property type="match status" value="1"/>
</dbReference>
<evidence type="ECO:0000256" key="9">
    <source>
        <dbReference type="PROSITE-ProRule" id="PRU10055"/>
    </source>
</evidence>
<keyword evidence="13" id="KW-1185">Reference proteome</keyword>
<reference evidence="12 13" key="1">
    <citation type="submission" date="2024-06" db="EMBL/GenBank/DDBJ databases">
        <title>The Natural Products Discovery Center: Release of the First 8490 Sequenced Strains for Exploring Actinobacteria Biosynthetic Diversity.</title>
        <authorList>
            <person name="Kalkreuter E."/>
            <person name="Kautsar S.A."/>
            <person name="Yang D."/>
            <person name="Bader C.D."/>
            <person name="Teijaro C.N."/>
            <person name="Fluegel L."/>
            <person name="Davis C.M."/>
            <person name="Simpson J.R."/>
            <person name="Lauterbach L."/>
            <person name="Steele A.D."/>
            <person name="Gui C."/>
            <person name="Meng S."/>
            <person name="Li G."/>
            <person name="Viehrig K."/>
            <person name="Ye F."/>
            <person name="Su P."/>
            <person name="Kiefer A.F."/>
            <person name="Nichols A."/>
            <person name="Cepeda A.J."/>
            <person name="Yan W."/>
            <person name="Fan B."/>
            <person name="Jiang Y."/>
            <person name="Adhikari A."/>
            <person name="Zheng C.-J."/>
            <person name="Schuster L."/>
            <person name="Cowan T.M."/>
            <person name="Smanski M.J."/>
            <person name="Chevrette M.G."/>
            <person name="De Carvalho L.P.S."/>
            <person name="Shen B."/>
        </authorList>
    </citation>
    <scope>NUCLEOTIDE SEQUENCE [LARGE SCALE GENOMIC DNA]</scope>
    <source>
        <strain evidence="12 13">NPDC006286</strain>
    </source>
</reference>
<dbReference type="InterPro" id="IPR033132">
    <property type="entry name" value="GH_1_N_CS"/>
</dbReference>
<dbReference type="EMBL" id="JBEXRX010000016">
    <property type="protein sequence ID" value="MEU0152025.1"/>
    <property type="molecule type" value="Genomic_DNA"/>
</dbReference>
<keyword evidence="7 10" id="KW-0326">Glycosidase</keyword>
<evidence type="ECO:0000256" key="1">
    <source>
        <dbReference type="ARBA" id="ARBA00000448"/>
    </source>
</evidence>
<feature type="compositionally biased region" description="Basic and acidic residues" evidence="11">
    <location>
        <begin position="15"/>
        <end position="27"/>
    </location>
</feature>
<sequence length="488" mass="54021">MDTDLTRSTATDGSRSSRGDRRAELESSHGQADPIDTLPPTFRWGVATSSYQIEGAVAEDGRTPSIWDTFCRVPGAVANGDHGDVACDHYHRMPEDVALIADLGLDTYRFSVAWPRVQPGGRGPANPAGLAFYDRLVDELLGRGLDPWVTLYHWDLPQELEDAGGWPNRDTAYRFADYAELVFAALGDRVKTWTTLNEPWCSAMLGYAYGLHAPGRRNLGDGIAAAHHLLLGHGLATQRLRAAAATPIELGLTVNLSTADPATDSAADRDAARAADGLGNRLYLDPVFRGAYPEDVVADLAAEGVRIPVEEGDLAVISSPIDVLGVNFYFGQVHSGVDEQGRERDDDGRPVRRVIRRDLPRTAMDWEIVPESFTELLVRLHRDYPGVPMVITENGAAFDDEPDADGFVADDDRVAYLAEHLRAVARARQAGADVRGYFAWSLLDNFEWAYGYDKRFGIVRVDYDTQRRTPKRSAHWYRDTIRRVRGER</sequence>
<dbReference type="InterPro" id="IPR017736">
    <property type="entry name" value="Glyco_hydro_1_beta-glucosidase"/>
</dbReference>
<keyword evidence="5" id="KW-0136">Cellulose degradation</keyword>
<comment type="similarity">
    <text evidence="2 10">Belongs to the glycosyl hydrolase 1 family.</text>
</comment>
<comment type="catalytic activity">
    <reaction evidence="1 10">
        <text>Hydrolysis of terminal, non-reducing beta-D-glucosyl residues with release of beta-D-glucose.</text>
        <dbReference type="EC" id="3.2.1.21"/>
    </reaction>
</comment>
<evidence type="ECO:0000256" key="2">
    <source>
        <dbReference type="ARBA" id="ARBA00010838"/>
    </source>
</evidence>
<proteinExistence type="inferred from homology"/>
<evidence type="ECO:0000256" key="4">
    <source>
        <dbReference type="ARBA" id="ARBA00022801"/>
    </source>
</evidence>
<dbReference type="InterPro" id="IPR001360">
    <property type="entry name" value="Glyco_hydro_1"/>
</dbReference>
<evidence type="ECO:0000256" key="5">
    <source>
        <dbReference type="ARBA" id="ARBA00023001"/>
    </source>
</evidence>
<dbReference type="Gene3D" id="3.20.20.80">
    <property type="entry name" value="Glycosidases"/>
    <property type="match status" value="1"/>
</dbReference>
<evidence type="ECO:0000256" key="11">
    <source>
        <dbReference type="SAM" id="MobiDB-lite"/>
    </source>
</evidence>
<evidence type="ECO:0000256" key="8">
    <source>
        <dbReference type="ARBA" id="ARBA00023326"/>
    </source>
</evidence>
<dbReference type="EC" id="3.2.1.21" evidence="3 10"/>
<dbReference type="InterPro" id="IPR017853">
    <property type="entry name" value="GH"/>
</dbReference>